<dbReference type="Gene3D" id="3.40.50.2000">
    <property type="entry name" value="Glycogen Phosphorylase B"/>
    <property type="match status" value="2"/>
</dbReference>
<dbReference type="GO" id="GO:0008713">
    <property type="term" value="F:ADP-heptose-lipopolysaccharide heptosyltransferase activity"/>
    <property type="evidence" value="ECO:0007669"/>
    <property type="project" value="TreeGrafter"/>
</dbReference>
<dbReference type="SUPFAM" id="SSF53756">
    <property type="entry name" value="UDP-Glycosyltransferase/glycogen phosphorylase"/>
    <property type="match status" value="1"/>
</dbReference>
<dbReference type="Pfam" id="PF01075">
    <property type="entry name" value="Glyco_transf_9"/>
    <property type="match status" value="1"/>
</dbReference>
<evidence type="ECO:0000313" key="4">
    <source>
        <dbReference type="Proteomes" id="UP000244090"/>
    </source>
</evidence>
<dbReference type="InterPro" id="IPR051199">
    <property type="entry name" value="LPS_LOS_Heptosyltrfase"/>
</dbReference>
<dbReference type="GO" id="GO:0009244">
    <property type="term" value="P:lipopolysaccharide core region biosynthetic process"/>
    <property type="evidence" value="ECO:0007669"/>
    <property type="project" value="TreeGrafter"/>
</dbReference>
<name>A0A2T6C0T4_9FLAO</name>
<dbReference type="AlphaFoldDB" id="A0A2T6C0T4"/>
<dbReference type="Proteomes" id="UP000244090">
    <property type="component" value="Unassembled WGS sequence"/>
</dbReference>
<dbReference type="InterPro" id="IPR002201">
    <property type="entry name" value="Glyco_trans_9"/>
</dbReference>
<accession>A0A2T6C0T4</accession>
<gene>
    <name evidence="3" type="ORF">C8N46_10322</name>
</gene>
<dbReference type="EMBL" id="QBKT01000003">
    <property type="protein sequence ID" value="PTX61925.1"/>
    <property type="molecule type" value="Genomic_DNA"/>
</dbReference>
<evidence type="ECO:0000256" key="1">
    <source>
        <dbReference type="ARBA" id="ARBA00022676"/>
    </source>
</evidence>
<dbReference type="OrthoDB" id="9772349at2"/>
<dbReference type="RefSeq" id="WP_108114162.1">
    <property type="nucleotide sequence ID" value="NZ_QBKT01000003.1"/>
</dbReference>
<comment type="caution">
    <text evidence="3">The sequence shown here is derived from an EMBL/GenBank/DDBJ whole genome shotgun (WGS) entry which is preliminary data.</text>
</comment>
<dbReference type="PANTHER" id="PTHR30160:SF7">
    <property type="entry name" value="ADP-HEPTOSE--LPS HEPTOSYLTRANSFERASE 2"/>
    <property type="match status" value="1"/>
</dbReference>
<proteinExistence type="predicted"/>
<reference evidence="3 4" key="1">
    <citation type="submission" date="2018-04" db="EMBL/GenBank/DDBJ databases">
        <title>Genomic Encyclopedia of Archaeal and Bacterial Type Strains, Phase II (KMG-II): from individual species to whole genera.</title>
        <authorList>
            <person name="Goeker M."/>
        </authorList>
    </citation>
    <scope>NUCLEOTIDE SEQUENCE [LARGE SCALE GENOMIC DNA]</scope>
    <source>
        <strain evidence="3 4">DSM 25731</strain>
    </source>
</reference>
<protein>
    <submittedName>
        <fullName evidence="3">Heptosyltransferase-2</fullName>
    </submittedName>
</protein>
<dbReference type="GO" id="GO:0005829">
    <property type="term" value="C:cytosol"/>
    <property type="evidence" value="ECO:0007669"/>
    <property type="project" value="TreeGrafter"/>
</dbReference>
<keyword evidence="1" id="KW-0328">Glycosyltransferase</keyword>
<evidence type="ECO:0000313" key="3">
    <source>
        <dbReference type="EMBL" id="PTX61925.1"/>
    </source>
</evidence>
<keyword evidence="4" id="KW-1185">Reference proteome</keyword>
<organism evidence="3 4">
    <name type="scientific">Kordia periserrulae</name>
    <dbReference type="NCBI Taxonomy" id="701523"/>
    <lineage>
        <taxon>Bacteria</taxon>
        <taxon>Pseudomonadati</taxon>
        <taxon>Bacteroidota</taxon>
        <taxon>Flavobacteriia</taxon>
        <taxon>Flavobacteriales</taxon>
        <taxon>Flavobacteriaceae</taxon>
        <taxon>Kordia</taxon>
    </lineage>
</organism>
<evidence type="ECO:0000256" key="2">
    <source>
        <dbReference type="ARBA" id="ARBA00022679"/>
    </source>
</evidence>
<keyword evidence="2 3" id="KW-0808">Transferase</keyword>
<sequence length="360" mass="42129">MKKILIIQNKRIGDVLISSVIANNIKKLFPESRVDFMAYDFTNGVLENNPNIDRIIPINEKELKKIPNLIKMIRKVRKERYDIIFDPYSKLQSRLICYFSKAKYRIGNKRKHKKLPLPFYSHPINLLDEKTQNCGKAIEDRINLITSVFPLENPDYEPKITLREEEKAYPKLDAYSNPVIMLGILGSTPQKSMPYEYIAEIVDYVASNYKVHLLFNYAPHQKVEADKIYALCQHKESIILDIYEDSIRGFIRLMNACDLMIANEGGIVHIAKALQKPTFTIFSPYVNKDHWASFEDGKLHESIHLLEEKPDLFDTFTFEERKKIEENPHTLYKQLTPEMIIPKLEKFLKLHSKKSHESTR</sequence>
<dbReference type="PANTHER" id="PTHR30160">
    <property type="entry name" value="TETRAACYLDISACCHARIDE 4'-KINASE-RELATED"/>
    <property type="match status" value="1"/>
</dbReference>
<dbReference type="CDD" id="cd03789">
    <property type="entry name" value="GT9_LPS_heptosyltransferase"/>
    <property type="match status" value="1"/>
</dbReference>